<feature type="domain" description="Polymerase/histidinol phosphatase N-terminal" evidence="1">
    <location>
        <begin position="22"/>
        <end position="104"/>
    </location>
</feature>
<dbReference type="KEGG" id="csep:CP523_01930"/>
<evidence type="ECO:0000313" key="4">
    <source>
        <dbReference type="Proteomes" id="UP000280586"/>
    </source>
</evidence>
<evidence type="ECO:0000259" key="1">
    <source>
        <dbReference type="SMART" id="SM00481"/>
    </source>
</evidence>
<keyword evidence="5" id="KW-1185">Reference proteome</keyword>
<dbReference type="InterPro" id="IPR016195">
    <property type="entry name" value="Pol/histidinol_Pase-like"/>
</dbReference>
<dbReference type="GeneID" id="303559435"/>
<dbReference type="RefSeq" id="WP_120140453.1">
    <property type="nucleotide sequence ID" value="NZ_CP023671.1"/>
</dbReference>
<gene>
    <name evidence="2" type="ORF">CP523_01930</name>
    <name evidence="3" type="ORF">NH397_10250</name>
</gene>
<sequence>MGKKKRKEIKVFNQNDLKFYYGIPHCHTNFSTGKGNPLEAYEYGRKSGLNFMFITDHNSFLSNKVSIKDEIYTRWQGTHYYASKLKKKYEEFLPLVGFECKTSYYGDLNIINSSTFFTGIVKDIKIILLWMLNNPDAFISINHPHKNIRNLTYNPILNKLITSIEVGNGNPAAKYTRHDRYYFGLLDVGWKLGAINGQDNHKMNFGDSENLTVYIGNELSKEALVDSFRSMRTYSTESRFLKFYFTINDNFMGETIVVSDNKLKFMIFAEDIRYRIKEICIITNKNTLVKSIDEINLNHIKYIYEHKREESESWYVIKVIEENNRIAISSPIFVTSNEDILGNT</sequence>
<proteinExistence type="predicted"/>
<evidence type="ECO:0000313" key="3">
    <source>
        <dbReference type="EMBL" id="USR99880.1"/>
    </source>
</evidence>
<name>A0A9N7JJY6_CLOSE</name>
<reference evidence="3" key="2">
    <citation type="submission" date="2022-06" db="EMBL/GenBank/DDBJ databases">
        <authorList>
            <person name="Holder M.E."/>
            <person name="Ajami N.J."/>
            <person name="Petrosino J.F."/>
        </authorList>
    </citation>
    <scope>NUCLEOTIDE SEQUENCE</scope>
    <source>
        <strain evidence="3">RMA 8861</strain>
    </source>
</reference>
<dbReference type="Gene3D" id="3.20.20.140">
    <property type="entry name" value="Metal-dependent hydrolases"/>
    <property type="match status" value="1"/>
</dbReference>
<dbReference type="AlphaFoldDB" id="A0A9N7JJY6"/>
<dbReference type="Proteomes" id="UP000280586">
    <property type="component" value="Chromosome"/>
</dbReference>
<dbReference type="InterPro" id="IPR003141">
    <property type="entry name" value="Pol/His_phosphatase_N"/>
</dbReference>
<dbReference type="SUPFAM" id="SSF89550">
    <property type="entry name" value="PHP domain-like"/>
    <property type="match status" value="1"/>
</dbReference>
<dbReference type="NCBIfam" id="NF038032">
    <property type="entry name" value="CehA_McbA_metalo"/>
    <property type="match status" value="1"/>
</dbReference>
<organism evidence="2 4">
    <name type="scientific">Clostridium septicum</name>
    <dbReference type="NCBI Taxonomy" id="1504"/>
    <lineage>
        <taxon>Bacteria</taxon>
        <taxon>Bacillati</taxon>
        <taxon>Bacillota</taxon>
        <taxon>Clostridia</taxon>
        <taxon>Eubacteriales</taxon>
        <taxon>Clostridiaceae</taxon>
        <taxon>Clostridium</taxon>
    </lineage>
</organism>
<dbReference type="SMART" id="SM00481">
    <property type="entry name" value="POLIIIAc"/>
    <property type="match status" value="1"/>
</dbReference>
<protein>
    <submittedName>
        <fullName evidence="3">CehA/McbA family metallohydrolase</fullName>
    </submittedName>
    <submittedName>
        <fullName evidence="2">Histidinol phosphatase</fullName>
    </submittedName>
</protein>
<dbReference type="EMBL" id="CP023671">
    <property type="protein sequence ID" value="AYE33306.1"/>
    <property type="molecule type" value="Genomic_DNA"/>
</dbReference>
<evidence type="ECO:0000313" key="5">
    <source>
        <dbReference type="Proteomes" id="UP001055437"/>
    </source>
</evidence>
<reference evidence="2 4" key="1">
    <citation type="submission" date="2017-09" db="EMBL/GenBank/DDBJ databases">
        <authorList>
            <person name="Thomas P."/>
            <person name="Seyboldt C."/>
        </authorList>
    </citation>
    <scope>NUCLEOTIDE SEQUENCE [LARGE SCALE GENOMIC DNA]</scope>
    <source>
        <strain evidence="2 4">DSM 7534</strain>
    </source>
</reference>
<evidence type="ECO:0000313" key="2">
    <source>
        <dbReference type="EMBL" id="AYE33306.1"/>
    </source>
</evidence>
<accession>A0A9N7JJY6</accession>
<dbReference type="EMBL" id="CP099799">
    <property type="protein sequence ID" value="USR99880.1"/>
    <property type="molecule type" value="Genomic_DNA"/>
</dbReference>
<dbReference type="Proteomes" id="UP001055437">
    <property type="component" value="Chromosome"/>
</dbReference>